<feature type="transmembrane region" description="Helical" evidence="1">
    <location>
        <begin position="38"/>
        <end position="59"/>
    </location>
</feature>
<proteinExistence type="predicted"/>
<dbReference type="Pfam" id="PF11292">
    <property type="entry name" value="DUF3093"/>
    <property type="match status" value="1"/>
</dbReference>
<dbReference type="InterPro" id="IPR021443">
    <property type="entry name" value="DUF3093"/>
</dbReference>
<dbReference type="RefSeq" id="WP_281886403.1">
    <property type="nucleotide sequence ID" value="NZ_BSDP01000001.1"/>
</dbReference>
<feature type="transmembrane region" description="Helical" evidence="1">
    <location>
        <begin position="12"/>
        <end position="32"/>
    </location>
</feature>
<gene>
    <name evidence="2" type="ORF">ARHIZOSPH14_29920</name>
</gene>
<evidence type="ECO:0000256" key="1">
    <source>
        <dbReference type="SAM" id="Phobius"/>
    </source>
</evidence>
<sequence>MHVYRERLWPTPWMIVVSLLLIPASILVLAPVSLPAGIVTGIVLYLGTLGAFVAAAPVVEVTGTELRAGKASIPLALTGEATAHEGADATAERGVRLDARAWLLIRGWVPHVVKVPIVDEQDPTPYWIVSSRRPTEMAAAINGSRRPSESA</sequence>
<keyword evidence="3" id="KW-1185">Reference proteome</keyword>
<dbReference type="Proteomes" id="UP001144396">
    <property type="component" value="Unassembled WGS sequence"/>
</dbReference>
<evidence type="ECO:0000313" key="3">
    <source>
        <dbReference type="Proteomes" id="UP001144396"/>
    </source>
</evidence>
<protein>
    <recommendedName>
        <fullName evidence="4">DUF3093 domain-containing protein</fullName>
    </recommendedName>
</protein>
<keyword evidence="1" id="KW-0812">Transmembrane</keyword>
<dbReference type="EMBL" id="BSDP01000001">
    <property type="protein sequence ID" value="GLI28750.1"/>
    <property type="molecule type" value="Genomic_DNA"/>
</dbReference>
<name>A0A9W6CYQ9_9MICO</name>
<organism evidence="2 3">
    <name type="scientific">Agromyces rhizosphaerae</name>
    <dbReference type="NCBI Taxonomy" id="88374"/>
    <lineage>
        <taxon>Bacteria</taxon>
        <taxon>Bacillati</taxon>
        <taxon>Actinomycetota</taxon>
        <taxon>Actinomycetes</taxon>
        <taxon>Micrococcales</taxon>
        <taxon>Microbacteriaceae</taxon>
        <taxon>Agromyces</taxon>
    </lineage>
</organism>
<evidence type="ECO:0008006" key="4">
    <source>
        <dbReference type="Google" id="ProtNLM"/>
    </source>
</evidence>
<reference evidence="2" key="1">
    <citation type="submission" date="2022-12" db="EMBL/GenBank/DDBJ databases">
        <title>Reference genome sequencing for broad-spectrum identification of bacterial and archaeal isolates by mass spectrometry.</title>
        <authorList>
            <person name="Sekiguchi Y."/>
            <person name="Tourlousse D.M."/>
        </authorList>
    </citation>
    <scope>NUCLEOTIDE SEQUENCE</scope>
    <source>
        <strain evidence="2">14</strain>
    </source>
</reference>
<keyword evidence="1" id="KW-1133">Transmembrane helix</keyword>
<keyword evidence="1" id="KW-0472">Membrane</keyword>
<dbReference type="AlphaFoldDB" id="A0A9W6CYQ9"/>
<evidence type="ECO:0000313" key="2">
    <source>
        <dbReference type="EMBL" id="GLI28750.1"/>
    </source>
</evidence>
<accession>A0A9W6CYQ9</accession>
<comment type="caution">
    <text evidence="2">The sequence shown here is derived from an EMBL/GenBank/DDBJ whole genome shotgun (WGS) entry which is preliminary data.</text>
</comment>